<accession>A0ACC4E5N7</accession>
<sequence length="138" mass="15998">MASSRVQEASHSEDVTSPCIEIPPDMVRTTGVGRRTSTFATQKSLDRIQQAMEYREEKLKPRPAHREEQAAREGAATETARQINRLQFAQSLLRELARHENGVLEMQEEEKEGLEKLRKVQQNMRNCRTETTQYLHYL</sequence>
<proteinExistence type="predicted"/>
<organism evidence="1 2">
    <name type="scientific">Purpureocillium lilacinum</name>
    <name type="common">Paecilomyces lilacinus</name>
    <dbReference type="NCBI Taxonomy" id="33203"/>
    <lineage>
        <taxon>Eukaryota</taxon>
        <taxon>Fungi</taxon>
        <taxon>Dikarya</taxon>
        <taxon>Ascomycota</taxon>
        <taxon>Pezizomycotina</taxon>
        <taxon>Sordariomycetes</taxon>
        <taxon>Hypocreomycetidae</taxon>
        <taxon>Hypocreales</taxon>
        <taxon>Ophiocordycipitaceae</taxon>
        <taxon>Purpureocillium</taxon>
    </lineage>
</organism>
<keyword evidence="2" id="KW-1185">Reference proteome</keyword>
<reference evidence="1" key="1">
    <citation type="submission" date="2024-12" db="EMBL/GenBank/DDBJ databases">
        <title>Comparative genomics and development of molecular markers within Purpureocillium lilacinum and among Purpureocillium species.</title>
        <authorList>
            <person name="Yeh Z.-Y."/>
            <person name="Ni N.-T."/>
            <person name="Lo P.-H."/>
            <person name="Mushyakhwo K."/>
            <person name="Lin C.-F."/>
            <person name="Nai Y.-S."/>
        </authorList>
    </citation>
    <scope>NUCLEOTIDE SEQUENCE</scope>
    <source>
        <strain evidence="1">NCHU-NPUST-175</strain>
    </source>
</reference>
<gene>
    <name evidence="1" type="ORF">ACCO45_004513</name>
</gene>
<dbReference type="Proteomes" id="UP001638806">
    <property type="component" value="Unassembled WGS sequence"/>
</dbReference>
<evidence type="ECO:0000313" key="2">
    <source>
        <dbReference type="Proteomes" id="UP001638806"/>
    </source>
</evidence>
<name>A0ACC4E5N7_PURLI</name>
<evidence type="ECO:0000313" key="1">
    <source>
        <dbReference type="EMBL" id="KAL3962990.1"/>
    </source>
</evidence>
<comment type="caution">
    <text evidence="1">The sequence shown here is derived from an EMBL/GenBank/DDBJ whole genome shotgun (WGS) entry which is preliminary data.</text>
</comment>
<protein>
    <submittedName>
        <fullName evidence="1">Uncharacterized protein</fullName>
    </submittedName>
</protein>
<dbReference type="EMBL" id="JBGNUJ010000003">
    <property type="protein sequence ID" value="KAL3962990.1"/>
    <property type="molecule type" value="Genomic_DNA"/>
</dbReference>